<gene>
    <name evidence="14" type="ORF">SAMN04488038_10477</name>
</gene>
<evidence type="ECO:0000256" key="9">
    <source>
        <dbReference type="ARBA" id="ARBA00023004"/>
    </source>
</evidence>
<dbReference type="RefSeq" id="WP_177188869.1">
    <property type="nucleotide sequence ID" value="NZ_FOFS01000004.1"/>
</dbReference>
<feature type="domain" description="Fatty acid desaturase" evidence="13">
    <location>
        <begin position="113"/>
        <end position="331"/>
    </location>
</feature>
<evidence type="ECO:0000256" key="3">
    <source>
        <dbReference type="ARBA" id="ARBA00022475"/>
    </source>
</evidence>
<evidence type="ECO:0000313" key="15">
    <source>
        <dbReference type="Proteomes" id="UP000199233"/>
    </source>
</evidence>
<dbReference type="STRING" id="489703.SAMN04488038_10477"/>
<keyword evidence="9" id="KW-0408">Iron</keyword>
<dbReference type="Pfam" id="PF00487">
    <property type="entry name" value="FA_desaturase"/>
    <property type="match status" value="1"/>
</dbReference>
<evidence type="ECO:0000256" key="8">
    <source>
        <dbReference type="ARBA" id="ARBA00023002"/>
    </source>
</evidence>
<dbReference type="AlphaFoldDB" id="A0A1H9DKP0"/>
<dbReference type="InterPro" id="IPR033885">
    <property type="entry name" value="AlkB/XylM"/>
</dbReference>
<dbReference type="CDD" id="cd03512">
    <property type="entry name" value="Alkane-hydroxylase"/>
    <property type="match status" value="1"/>
</dbReference>
<dbReference type="GO" id="GO:0006629">
    <property type="term" value="P:lipid metabolic process"/>
    <property type="evidence" value="ECO:0007669"/>
    <property type="project" value="InterPro"/>
</dbReference>
<evidence type="ECO:0000256" key="6">
    <source>
        <dbReference type="ARBA" id="ARBA00022723"/>
    </source>
</evidence>
<accession>A0A1H9DKP0</accession>
<proteinExistence type="inferred from homology"/>
<feature type="transmembrane region" description="Helical" evidence="12">
    <location>
        <begin position="114"/>
        <end position="135"/>
    </location>
</feature>
<comment type="subcellular location">
    <subcellularLocation>
        <location evidence="1">Cell inner membrane</location>
        <topology evidence="1">Multi-pass membrane protein</topology>
    </subcellularLocation>
</comment>
<dbReference type="PANTHER" id="PTHR38674">
    <property type="entry name" value="ALKANE 1-MONOOXYGENASE 1"/>
    <property type="match status" value="1"/>
</dbReference>
<dbReference type="PANTHER" id="PTHR38674:SF1">
    <property type="entry name" value="ALKANE 1-MONOOXYGENASE 1"/>
    <property type="match status" value="1"/>
</dbReference>
<evidence type="ECO:0000256" key="1">
    <source>
        <dbReference type="ARBA" id="ARBA00004429"/>
    </source>
</evidence>
<dbReference type="GO" id="GO:0004497">
    <property type="term" value="F:monooxygenase activity"/>
    <property type="evidence" value="ECO:0007669"/>
    <property type="project" value="UniProtKB-KW"/>
</dbReference>
<name>A0A1H9DKP0_9GAMM</name>
<feature type="transmembrane region" description="Helical" evidence="12">
    <location>
        <begin position="7"/>
        <end position="30"/>
    </location>
</feature>
<keyword evidence="10 14" id="KW-0503">Monooxygenase</keyword>
<evidence type="ECO:0000256" key="4">
    <source>
        <dbReference type="ARBA" id="ARBA00022519"/>
    </source>
</evidence>
<keyword evidence="6" id="KW-0479">Metal-binding</keyword>
<sequence length="400" mass="45078">MFRYLRFFFGPVMVMVISTAMYFGGIWLWLPSLLQISFVALLDQAFPYDLDERPYQQSWLLDLALYLSLPATLWLFLSVMWAVGSGTQDPLGIGALMHSLSGVDVVAARADTAWYHYLPMCVVLLITATGAGGLAGHELTHRTSRPFDLWLGRISMAILWGVAFPIEHVYGHHAYVSTPKDPATAARGDSLYQHFPKSLYRTVTNAWEIEQARLAKLGLSFWSTRNALLRMSLVSLCFTLLAYTLAGWAGVLLHIVLSLEAKLALEALNYIEHYGLVRLAGEPVQPRHSWNCNHSVSGVLTYNLTRHSHHHADAQVHFQDLRSFAEQPQMPGGFMTAFVSAWVPWLWRKRIAPKLLTWDREQASPREYKLIHEANLRSGWPELMGSVASAPQNLHTARPA</sequence>
<evidence type="ECO:0000256" key="12">
    <source>
        <dbReference type="SAM" id="Phobius"/>
    </source>
</evidence>
<evidence type="ECO:0000256" key="5">
    <source>
        <dbReference type="ARBA" id="ARBA00022692"/>
    </source>
</evidence>
<reference evidence="14 15" key="1">
    <citation type="submission" date="2016-10" db="EMBL/GenBank/DDBJ databases">
        <authorList>
            <person name="de Groot N.N."/>
        </authorList>
    </citation>
    <scope>NUCLEOTIDE SEQUENCE [LARGE SCALE GENOMIC DNA]</scope>
    <source>
        <strain evidence="14 15">DSM 25927</strain>
    </source>
</reference>
<dbReference type="GO" id="GO:0046872">
    <property type="term" value="F:metal ion binding"/>
    <property type="evidence" value="ECO:0007669"/>
    <property type="project" value="UniProtKB-KW"/>
</dbReference>
<evidence type="ECO:0000313" key="14">
    <source>
        <dbReference type="EMBL" id="SEQ14066.1"/>
    </source>
</evidence>
<keyword evidence="7 12" id="KW-1133">Transmembrane helix</keyword>
<keyword evidence="8" id="KW-0560">Oxidoreductase</keyword>
<organism evidence="14 15">
    <name type="scientific">Solimonas aquatica</name>
    <dbReference type="NCBI Taxonomy" id="489703"/>
    <lineage>
        <taxon>Bacteria</taxon>
        <taxon>Pseudomonadati</taxon>
        <taxon>Pseudomonadota</taxon>
        <taxon>Gammaproteobacteria</taxon>
        <taxon>Nevskiales</taxon>
        <taxon>Nevskiaceae</taxon>
        <taxon>Solimonas</taxon>
    </lineage>
</organism>
<protein>
    <submittedName>
        <fullName evidence="14">Alkane 1-monooxygenase</fullName>
    </submittedName>
</protein>
<evidence type="ECO:0000256" key="7">
    <source>
        <dbReference type="ARBA" id="ARBA00022989"/>
    </source>
</evidence>
<dbReference type="GO" id="GO:0005886">
    <property type="term" value="C:plasma membrane"/>
    <property type="evidence" value="ECO:0007669"/>
    <property type="project" value="UniProtKB-SubCell"/>
</dbReference>
<keyword evidence="4" id="KW-0997">Cell inner membrane</keyword>
<keyword evidence="5 12" id="KW-0812">Transmembrane</keyword>
<keyword evidence="15" id="KW-1185">Reference proteome</keyword>
<evidence type="ECO:0000259" key="13">
    <source>
        <dbReference type="Pfam" id="PF00487"/>
    </source>
</evidence>
<keyword evidence="3" id="KW-1003">Cell membrane</keyword>
<dbReference type="SMR" id="A0A1H9DKP0"/>
<evidence type="ECO:0000256" key="11">
    <source>
        <dbReference type="ARBA" id="ARBA00023136"/>
    </source>
</evidence>
<evidence type="ECO:0000256" key="2">
    <source>
        <dbReference type="ARBA" id="ARBA00010823"/>
    </source>
</evidence>
<dbReference type="InterPro" id="IPR005804">
    <property type="entry name" value="FA_desaturase_dom"/>
</dbReference>
<dbReference type="Proteomes" id="UP000199233">
    <property type="component" value="Unassembled WGS sequence"/>
</dbReference>
<keyword evidence="11 12" id="KW-0472">Membrane</keyword>
<comment type="similarity">
    <text evidence="2">Belongs to the fatty acid desaturase type 1 family. AlkB subfamily.</text>
</comment>
<dbReference type="EMBL" id="FOFS01000004">
    <property type="protein sequence ID" value="SEQ14066.1"/>
    <property type="molecule type" value="Genomic_DNA"/>
</dbReference>
<evidence type="ECO:0000256" key="10">
    <source>
        <dbReference type="ARBA" id="ARBA00023033"/>
    </source>
</evidence>
<feature type="transmembrane region" description="Helical" evidence="12">
    <location>
        <begin position="63"/>
        <end position="83"/>
    </location>
</feature>
<feature type="transmembrane region" description="Helical" evidence="12">
    <location>
        <begin position="233"/>
        <end position="257"/>
    </location>
</feature>